<evidence type="ECO:0000256" key="5">
    <source>
        <dbReference type="ARBA" id="ARBA00022824"/>
    </source>
</evidence>
<comment type="function">
    <text evidence="8 9">Intramembrane glycolipid transporter that operates in the biosynthetic pathway of dolichol-linked oligosaccharides, the glycan precursors employed in protein asparagine (N)-glycosylation. The sequential addition of sugars to dolichol pyrophosphate produces dolichol-linked oligosaccharides containing fourteen sugars, including two GlcNAcs, nine mannoses and three glucoses. Once assembled, the oligosaccharide is transferred from the lipid to nascent proteins by oligosaccharyltransferases. The assembly of dolichol-linked oligosaccharides begins on the cytosolic side of the endoplasmic reticulum membrane and finishes in its lumen. RFT1 could mediate the translocation of the cytosolically oriented intermediate DolPP-GlcNAc2Man5, produced by ALG11, into the ER lumen where dolichol-linked oligosaccharides assembly continues. However, the intramembrane lipid transporter activity could not be confirmed in vitro.</text>
</comment>
<keyword evidence="7 9" id="KW-0472">Membrane</keyword>
<keyword evidence="11" id="KW-1185">Reference proteome</keyword>
<name>A0A2R5G3V3_9STRA</name>
<evidence type="ECO:0000256" key="3">
    <source>
        <dbReference type="ARBA" id="ARBA00010288"/>
    </source>
</evidence>
<dbReference type="PANTHER" id="PTHR13117:SF5">
    <property type="entry name" value="PROTEIN RFT1 HOMOLOG"/>
    <property type="match status" value="1"/>
</dbReference>
<evidence type="ECO:0000256" key="1">
    <source>
        <dbReference type="ARBA" id="ARBA00004477"/>
    </source>
</evidence>
<dbReference type="GO" id="GO:0006488">
    <property type="term" value="P:dolichol-linked oligosaccharide biosynthetic process"/>
    <property type="evidence" value="ECO:0007669"/>
    <property type="project" value="InterPro"/>
</dbReference>
<comment type="subcellular location">
    <subcellularLocation>
        <location evidence="1 9">Endoplasmic reticulum membrane</location>
        <topology evidence="1 9">Multi-pass membrane protein</topology>
    </subcellularLocation>
</comment>
<feature type="transmembrane region" description="Helical" evidence="9">
    <location>
        <begin position="524"/>
        <end position="545"/>
    </location>
</feature>
<evidence type="ECO:0000256" key="7">
    <source>
        <dbReference type="ARBA" id="ARBA00023136"/>
    </source>
</evidence>
<feature type="transmembrane region" description="Helical" evidence="9">
    <location>
        <begin position="149"/>
        <end position="169"/>
    </location>
</feature>
<dbReference type="Pfam" id="PF04506">
    <property type="entry name" value="Rft-1"/>
    <property type="match status" value="1"/>
</dbReference>
<feature type="transmembrane region" description="Helical" evidence="9">
    <location>
        <begin position="492"/>
        <end position="512"/>
    </location>
</feature>
<feature type="transmembrane region" description="Helical" evidence="9">
    <location>
        <begin position="181"/>
        <end position="200"/>
    </location>
</feature>
<organism evidence="10 11">
    <name type="scientific">Hondaea fermentalgiana</name>
    <dbReference type="NCBI Taxonomy" id="2315210"/>
    <lineage>
        <taxon>Eukaryota</taxon>
        <taxon>Sar</taxon>
        <taxon>Stramenopiles</taxon>
        <taxon>Bigyra</taxon>
        <taxon>Labyrinthulomycetes</taxon>
        <taxon>Thraustochytrida</taxon>
        <taxon>Thraustochytriidae</taxon>
        <taxon>Hondaea</taxon>
    </lineage>
</organism>
<dbReference type="InParanoid" id="A0A2R5G3V3"/>
<feature type="transmembrane region" description="Helical" evidence="9">
    <location>
        <begin position="402"/>
        <end position="422"/>
    </location>
</feature>
<dbReference type="AlphaFoldDB" id="A0A2R5G3V3"/>
<gene>
    <name evidence="10" type="ORF">FCC1311_018992</name>
</gene>
<dbReference type="InterPro" id="IPR007594">
    <property type="entry name" value="RFT1"/>
</dbReference>
<comment type="caution">
    <text evidence="10">The sequence shown here is derived from an EMBL/GenBank/DDBJ whole genome shotgun (WGS) entry which is preliminary data.</text>
</comment>
<dbReference type="EMBL" id="BEYU01000014">
    <property type="protein sequence ID" value="GBG25680.1"/>
    <property type="molecule type" value="Genomic_DNA"/>
</dbReference>
<dbReference type="Proteomes" id="UP000241890">
    <property type="component" value="Unassembled WGS sequence"/>
</dbReference>
<feature type="transmembrane region" description="Helical" evidence="9">
    <location>
        <begin position="461"/>
        <end position="480"/>
    </location>
</feature>
<keyword evidence="5" id="KW-0256">Endoplasmic reticulum</keyword>
<keyword evidence="4 9" id="KW-0812">Transmembrane</keyword>
<sequence length="570" mass="61021">MGGEEDGAQRAGIVGSALRGASLLASVQLLSRALTFVLNVGLTRHLEDPSLLGVSSVQLYLLYTVVLTLAREGVRRTCLRTAAARGDGPVAAHGQGAAALATRRDLVNLTWCAVLAGWAATPLACQWFIWSADAAALEKISMQDYRQSIWIVGLAIVTELLSEPMFVAAQGQLAYGRRSAIEALAVTARCLVTIGLVLAAKMGLQAFAFGYVAYAATLLLGYTAYFAQASRTTGQNQELSPIWALHGLEDLKPTDWLRVRDADLFQLAASMSLQQVWKLVLAEGEKMVMVTLATDASDQAVYALVFNLGSLVARFVFLPIEEAAFAVFGKLNDLAKHGNTFADAPQSTTARISPRVLVALLCRAMTLLGLVFVAFGPSYAHFLIHFLYGERWSEHTTAPQVLGYYCVYVLVLAVNGVTEAYVHATANDATLRRFNGWLFVFSVVYLASAAALVQYRAPGLILANSINMAMRIVFSVRYIVATSGSSVTELFPAATSLAAFALAAIATHLSAGNLYANFASWSRAAAHIGVGASALISLVAFLGLFAERPFVREVQAVRAEMSSSTKSKGL</sequence>
<evidence type="ECO:0000256" key="9">
    <source>
        <dbReference type="RuleBase" id="RU365067"/>
    </source>
</evidence>
<evidence type="ECO:0000313" key="10">
    <source>
        <dbReference type="EMBL" id="GBG25680.1"/>
    </source>
</evidence>
<dbReference type="GO" id="GO:0034203">
    <property type="term" value="P:glycolipid translocation"/>
    <property type="evidence" value="ECO:0007669"/>
    <property type="project" value="TreeGrafter"/>
</dbReference>
<protein>
    <recommendedName>
        <fullName evidence="9">Protein RFT1 homolog</fullName>
    </recommendedName>
</protein>
<reference evidence="10 11" key="1">
    <citation type="submission" date="2017-12" db="EMBL/GenBank/DDBJ databases">
        <title>Sequencing, de novo assembly and annotation of complete genome of a new Thraustochytrid species, strain FCC1311.</title>
        <authorList>
            <person name="Sedici K."/>
            <person name="Godart F."/>
            <person name="Aiese Cigliano R."/>
            <person name="Sanseverino W."/>
            <person name="Barakat M."/>
            <person name="Ortet P."/>
            <person name="Marechal E."/>
            <person name="Cagnac O."/>
            <person name="Amato A."/>
        </authorList>
    </citation>
    <scope>NUCLEOTIDE SEQUENCE [LARGE SCALE GENOMIC DNA]</scope>
</reference>
<feature type="transmembrane region" description="Helical" evidence="9">
    <location>
        <begin position="434"/>
        <end position="455"/>
    </location>
</feature>
<dbReference type="GO" id="GO:0005789">
    <property type="term" value="C:endoplasmic reticulum membrane"/>
    <property type="evidence" value="ECO:0007669"/>
    <property type="project" value="UniProtKB-SubCell"/>
</dbReference>
<feature type="transmembrane region" description="Helical" evidence="9">
    <location>
        <begin position="51"/>
        <end position="70"/>
    </location>
</feature>
<dbReference type="OrthoDB" id="9979195at2759"/>
<feature type="transmembrane region" description="Helical" evidence="9">
    <location>
        <begin position="109"/>
        <end position="129"/>
    </location>
</feature>
<comment type="similarity">
    <text evidence="3 9">Belongs to the RFT1 family.</text>
</comment>
<accession>A0A2R5G3V3</accession>
<feature type="transmembrane region" description="Helical" evidence="9">
    <location>
        <begin position="356"/>
        <end position="382"/>
    </location>
</feature>
<evidence type="ECO:0000256" key="6">
    <source>
        <dbReference type="ARBA" id="ARBA00022989"/>
    </source>
</evidence>
<comment type="pathway">
    <text evidence="2">Protein modification; protein glycosylation.</text>
</comment>
<proteinExistence type="inferred from homology"/>
<feature type="transmembrane region" description="Helical" evidence="9">
    <location>
        <begin position="206"/>
        <end position="227"/>
    </location>
</feature>
<evidence type="ECO:0000256" key="8">
    <source>
        <dbReference type="ARBA" id="ARBA00045912"/>
    </source>
</evidence>
<dbReference type="PANTHER" id="PTHR13117">
    <property type="entry name" value="ENDOPLASMIC RETICULUM MULTISPAN TRANSMEMBRANE PROTEIN-RELATED"/>
    <property type="match status" value="1"/>
</dbReference>
<keyword evidence="6 9" id="KW-1133">Transmembrane helix</keyword>
<evidence type="ECO:0000256" key="2">
    <source>
        <dbReference type="ARBA" id="ARBA00004922"/>
    </source>
</evidence>
<evidence type="ECO:0000256" key="4">
    <source>
        <dbReference type="ARBA" id="ARBA00022692"/>
    </source>
</evidence>
<evidence type="ECO:0000313" key="11">
    <source>
        <dbReference type="Proteomes" id="UP000241890"/>
    </source>
</evidence>